<dbReference type="InterPro" id="IPR052287">
    <property type="entry name" value="NHEJ_factor"/>
</dbReference>
<evidence type="ECO:0000256" key="6">
    <source>
        <dbReference type="SAM" id="MobiDB-lite"/>
    </source>
</evidence>
<comment type="subcellular location">
    <subcellularLocation>
        <location evidence="1">Nucleus</location>
    </subcellularLocation>
</comment>
<dbReference type="GO" id="GO:0045027">
    <property type="term" value="F:DNA end binding"/>
    <property type="evidence" value="ECO:0007669"/>
    <property type="project" value="TreeGrafter"/>
</dbReference>
<name>A0A6I8V6C0_DROPS</name>
<dbReference type="PANTHER" id="PTHR32235:SF1">
    <property type="entry name" value="NON-HOMOLOGOUS END-JOINING FACTOR 1"/>
    <property type="match status" value="1"/>
</dbReference>
<dbReference type="InParanoid" id="A0A6I8V6C0"/>
<sequence>MLTVIEINGRNFIMNFLASGPDTGIYLQCHDLALEQSYTESVVPSDFTKRLKMLNSRVKFPEDDAREVLVSGGDLPTYASLSEADQDAGCVLQLKYKMLNNMPLKWEWHLKRMDRALFYRKAFIDSISCGSRMRDQVFALAKQLQAKDEELKQYRIEGAQLRRGTVATKLFDMEAFRATNKQMLSGSAIYQQLTDAYEDSSLKIVPGSVEAPKVSGLTSSQAPPSSNVTPKLSPRNRKRKALESAKFHIERKVLRRRAQGPIEYKESQSSQEEIAGAAEHIKQEPPVVKGQHIKKESVDSAAARPVAAEHIKQEPPVVREQNIKKESVDPSSARTLAAVERSREERHAVLARAVCAAEIFNPKSSVEKASKIVAPAVTELAVAVSKKTINQEPLYDGAAIASETINIDTEPPPANEAPTGLDSVLVSLKEMESFLFKTKNQF</sequence>
<dbReference type="InterPro" id="IPR038051">
    <property type="entry name" value="XRCC4-like_N_sf"/>
</dbReference>
<evidence type="ECO:0000256" key="5">
    <source>
        <dbReference type="ARBA" id="ARBA00025747"/>
    </source>
</evidence>
<dbReference type="AlphaFoldDB" id="A0A6I8V6C0"/>
<reference evidence="8" key="2">
    <citation type="submission" date="2025-08" db="UniProtKB">
        <authorList>
            <consortium name="RefSeq"/>
        </authorList>
    </citation>
    <scope>IDENTIFICATION</scope>
    <source>
        <strain evidence="8">MV-25-SWS-2005</strain>
        <tissue evidence="8">Whole body</tissue>
    </source>
</reference>
<dbReference type="GO" id="GO:0032807">
    <property type="term" value="C:DNA ligase IV complex"/>
    <property type="evidence" value="ECO:0007669"/>
    <property type="project" value="TreeGrafter"/>
</dbReference>
<accession>A0A6I8V6C0</accession>
<dbReference type="Proteomes" id="UP000001819">
    <property type="component" value="Chromosome 3"/>
</dbReference>
<keyword evidence="7" id="KW-1185">Reference proteome</keyword>
<gene>
    <name evidence="8" type="primary">LOC6899113</name>
</gene>
<organism evidence="7 8">
    <name type="scientific">Drosophila pseudoobscura pseudoobscura</name>
    <name type="common">Fruit fly</name>
    <dbReference type="NCBI Taxonomy" id="46245"/>
    <lineage>
        <taxon>Eukaryota</taxon>
        <taxon>Metazoa</taxon>
        <taxon>Ecdysozoa</taxon>
        <taxon>Arthropoda</taxon>
        <taxon>Hexapoda</taxon>
        <taxon>Insecta</taxon>
        <taxon>Pterygota</taxon>
        <taxon>Neoptera</taxon>
        <taxon>Endopterygota</taxon>
        <taxon>Diptera</taxon>
        <taxon>Brachycera</taxon>
        <taxon>Muscomorpha</taxon>
        <taxon>Ephydroidea</taxon>
        <taxon>Drosophilidae</taxon>
        <taxon>Drosophila</taxon>
        <taxon>Sophophora</taxon>
    </lineage>
</organism>
<dbReference type="Gene3D" id="2.170.210.10">
    <property type="entry name" value="DNA double-strand break repair and VJ recombination XRCC4, N-terminal"/>
    <property type="match status" value="1"/>
</dbReference>
<protein>
    <submittedName>
        <fullName evidence="8">Uncharacterized protein</fullName>
    </submittedName>
</protein>
<keyword evidence="3" id="KW-0234">DNA repair</keyword>
<evidence type="ECO:0000313" key="8">
    <source>
        <dbReference type="RefSeq" id="XP_002139030.3"/>
    </source>
</evidence>
<keyword evidence="2" id="KW-0227">DNA damage</keyword>
<dbReference type="PANTHER" id="PTHR32235">
    <property type="entry name" value="NON-HOMOLOGOUS END-JOINING FACTOR 1"/>
    <property type="match status" value="1"/>
</dbReference>
<dbReference type="GO" id="GO:0006303">
    <property type="term" value="P:double-strand break repair via nonhomologous end joining"/>
    <property type="evidence" value="ECO:0007669"/>
    <property type="project" value="UniProtKB-ARBA"/>
</dbReference>
<evidence type="ECO:0000256" key="4">
    <source>
        <dbReference type="ARBA" id="ARBA00023242"/>
    </source>
</evidence>
<reference evidence="7" key="1">
    <citation type="submission" date="2024-06" db="UniProtKB">
        <authorList>
            <consortium name="RefSeq"/>
        </authorList>
    </citation>
    <scope>NUCLEOTIDE SEQUENCE [LARGE SCALE GENOMIC DNA]</scope>
    <source>
        <strain evidence="7">MV2-25</strain>
    </source>
</reference>
<evidence type="ECO:0000256" key="2">
    <source>
        <dbReference type="ARBA" id="ARBA00022763"/>
    </source>
</evidence>
<feature type="compositionally biased region" description="Polar residues" evidence="6">
    <location>
        <begin position="216"/>
        <end position="230"/>
    </location>
</feature>
<comment type="similarity">
    <text evidence="5">Belongs to the XRCC4-XLF family. XLF subfamily.</text>
</comment>
<feature type="region of interest" description="Disordered" evidence="6">
    <location>
        <begin position="213"/>
        <end position="239"/>
    </location>
</feature>
<dbReference type="Gene3D" id="1.10.287.450">
    <property type="entry name" value="Helix hairpin bin"/>
    <property type="match status" value="1"/>
</dbReference>
<proteinExistence type="inferred from homology"/>
<evidence type="ECO:0000256" key="3">
    <source>
        <dbReference type="ARBA" id="ARBA00023204"/>
    </source>
</evidence>
<evidence type="ECO:0000256" key="1">
    <source>
        <dbReference type="ARBA" id="ARBA00004123"/>
    </source>
</evidence>
<keyword evidence="4" id="KW-0539">Nucleus</keyword>
<dbReference type="RefSeq" id="XP_002139030.3">
    <property type="nucleotide sequence ID" value="XM_002138994.4"/>
</dbReference>
<dbReference type="KEGG" id="dpo:6899113"/>
<evidence type="ECO:0000313" key="7">
    <source>
        <dbReference type="Proteomes" id="UP000001819"/>
    </source>
</evidence>